<dbReference type="InterPro" id="IPR000600">
    <property type="entry name" value="ROK"/>
</dbReference>
<proteinExistence type="inferred from homology"/>
<comment type="caution">
    <text evidence="2">The sequence shown here is derived from an EMBL/GenBank/DDBJ whole genome shotgun (WGS) entry which is preliminary data.</text>
</comment>
<gene>
    <name evidence="2" type="ORF">AFK71_01775</name>
</gene>
<dbReference type="Pfam" id="PF00480">
    <property type="entry name" value="ROK"/>
    <property type="match status" value="1"/>
</dbReference>
<dbReference type="GeneID" id="66869259"/>
<dbReference type="CDD" id="cd24152">
    <property type="entry name" value="ASKHA_NBD_ROK-like"/>
    <property type="match status" value="1"/>
</dbReference>
<dbReference type="RefSeq" id="WP_050349847.1">
    <property type="nucleotide sequence ID" value="NZ_BOSN01000003.1"/>
</dbReference>
<reference evidence="3" key="1">
    <citation type="submission" date="2015-07" db="EMBL/GenBank/DDBJ databases">
        <title>Fjat-10053 dsm26.</title>
        <authorList>
            <person name="Liu B."/>
            <person name="Wang J."/>
            <person name="Zhu Y."/>
            <person name="Liu G."/>
            <person name="Chen Q."/>
            <person name="Chen Z."/>
            <person name="Lan J."/>
            <person name="Che J."/>
            <person name="Ge C."/>
            <person name="Shi H."/>
            <person name="Pan Z."/>
            <person name="Liu X."/>
        </authorList>
    </citation>
    <scope>NUCLEOTIDE SEQUENCE [LARGE SCALE GENOMIC DNA]</scope>
    <source>
        <strain evidence="3">DSM 26</strain>
    </source>
</reference>
<dbReference type="Gene3D" id="3.30.420.40">
    <property type="match status" value="2"/>
</dbReference>
<dbReference type="PANTHER" id="PTHR18964:SF170">
    <property type="entry name" value="SUGAR KINASE"/>
    <property type="match status" value="1"/>
</dbReference>
<evidence type="ECO:0000313" key="3">
    <source>
        <dbReference type="Proteomes" id="UP000036780"/>
    </source>
</evidence>
<dbReference type="OrthoDB" id="9795247at2"/>
<name>A0A0L0QUL3_VIRPA</name>
<dbReference type="AlphaFoldDB" id="A0A0L0QUL3"/>
<evidence type="ECO:0008006" key="4">
    <source>
        <dbReference type="Google" id="ProtNLM"/>
    </source>
</evidence>
<organism evidence="2 3">
    <name type="scientific">Virgibacillus pantothenticus</name>
    <dbReference type="NCBI Taxonomy" id="1473"/>
    <lineage>
        <taxon>Bacteria</taxon>
        <taxon>Bacillati</taxon>
        <taxon>Bacillota</taxon>
        <taxon>Bacilli</taxon>
        <taxon>Bacillales</taxon>
        <taxon>Bacillaceae</taxon>
        <taxon>Virgibacillus</taxon>
    </lineage>
</organism>
<dbReference type="EMBL" id="LGTO01000002">
    <property type="protein sequence ID" value="KNE22375.1"/>
    <property type="molecule type" value="Genomic_DNA"/>
</dbReference>
<protein>
    <recommendedName>
        <fullName evidence="4">Sugar kinase</fullName>
    </recommendedName>
</protein>
<dbReference type="InterPro" id="IPR043129">
    <property type="entry name" value="ATPase_NBD"/>
</dbReference>
<evidence type="ECO:0000313" key="2">
    <source>
        <dbReference type="EMBL" id="KNE22375.1"/>
    </source>
</evidence>
<dbReference type="PATRIC" id="fig|1473.5.peg.3265"/>
<dbReference type="Proteomes" id="UP000036780">
    <property type="component" value="Unassembled WGS sequence"/>
</dbReference>
<sequence>MTQYLAFDFGGTFIKYALVDEEANISFENKIPTPKSLQDLMNFIQQTVHQIKLKEVIQGLAISCPGTITATGDVQGTSAIPYLHDLALKETLQEATGEQVAIENDANCAALAELWKGGAAGLQDVLVIVIGTGIGGAVISNGALYRGAHLYGGEFGYSILYADPETKDINHWSHMGSTSAIIRKVAKQKGVPANQLSGEQIFAMAEDGDAICQQAIDEFYFILATGIYNLQHIYDPEIILIGGGISTRPDFMSTLSTNIHEIQQMMKIGNPHGKVATCTFLQRANLIGATYHFIQTNH</sequence>
<evidence type="ECO:0000256" key="1">
    <source>
        <dbReference type="ARBA" id="ARBA00006479"/>
    </source>
</evidence>
<dbReference type="PANTHER" id="PTHR18964">
    <property type="entry name" value="ROK (REPRESSOR, ORF, KINASE) FAMILY"/>
    <property type="match status" value="1"/>
</dbReference>
<keyword evidence="3" id="KW-1185">Reference proteome</keyword>
<accession>A0A0L0QUL3</accession>
<dbReference type="SUPFAM" id="SSF53067">
    <property type="entry name" value="Actin-like ATPase domain"/>
    <property type="match status" value="1"/>
</dbReference>
<comment type="similarity">
    <text evidence="1">Belongs to the ROK (NagC/XylR) family.</text>
</comment>